<proteinExistence type="predicted"/>
<protein>
    <submittedName>
        <fullName evidence="2">28S ribosomal protein S22, mitochondrial</fullName>
    </submittedName>
</protein>
<dbReference type="STRING" id="174720.A0A0N5BXV3"/>
<accession>A0A0N5BXV3</accession>
<organism evidence="1 2">
    <name type="scientific">Strongyloides papillosus</name>
    <name type="common">Intestinal threadworm</name>
    <dbReference type="NCBI Taxonomy" id="174720"/>
    <lineage>
        <taxon>Eukaryota</taxon>
        <taxon>Metazoa</taxon>
        <taxon>Ecdysozoa</taxon>
        <taxon>Nematoda</taxon>
        <taxon>Chromadorea</taxon>
        <taxon>Rhabditida</taxon>
        <taxon>Tylenchina</taxon>
        <taxon>Panagrolaimomorpha</taxon>
        <taxon>Strongyloidoidea</taxon>
        <taxon>Strongyloididae</taxon>
        <taxon>Strongyloides</taxon>
    </lineage>
</organism>
<name>A0A0N5BXV3_STREA</name>
<dbReference type="Pfam" id="PF10245">
    <property type="entry name" value="MRP-S22"/>
    <property type="match status" value="1"/>
</dbReference>
<dbReference type="InterPro" id="IPR019374">
    <property type="entry name" value="Ribosomal_mS22"/>
</dbReference>
<evidence type="ECO:0000313" key="2">
    <source>
        <dbReference type="WBParaSite" id="SPAL_0001061800.1"/>
    </source>
</evidence>
<dbReference type="AlphaFoldDB" id="A0A0N5BXV3"/>
<dbReference type="PANTHER" id="PTHR13071:SF4">
    <property type="entry name" value="SMALL RIBOSOMAL SUBUNIT PROTEIN MS22"/>
    <property type="match status" value="1"/>
</dbReference>
<reference evidence="2" key="1">
    <citation type="submission" date="2017-02" db="UniProtKB">
        <authorList>
            <consortium name="WormBaseParasite"/>
        </authorList>
    </citation>
    <scope>IDENTIFICATION</scope>
</reference>
<evidence type="ECO:0000313" key="1">
    <source>
        <dbReference type="Proteomes" id="UP000046392"/>
    </source>
</evidence>
<dbReference type="PANTHER" id="PTHR13071">
    <property type="entry name" value="MITOCHONDRIAL 28S RIBOSOMAL PROTEIN S22"/>
    <property type="match status" value="1"/>
</dbReference>
<dbReference type="GO" id="GO:0003735">
    <property type="term" value="F:structural constituent of ribosome"/>
    <property type="evidence" value="ECO:0007669"/>
    <property type="project" value="TreeGrafter"/>
</dbReference>
<sequence>MMLGSFSKYSFNKLISKNTFFRSKSAWLNAKNAKDTEIKVDVESLFVSKDVQKLLQSLTGLDPSGKIFKEKKVHRMERSRFALMTDEAYHDTLKKMEDIGRQLLQFVPMKEPRSTEVDVLDKDPGIANFDTSKFIFTDIAHDVADNDRTVVVREPDGTLRTATPSEYYRMNRLYYEKPNRPVYEPAVFSGKDLEYALDTMKHEFVLDWACWFYEPDDPKFVSLSKKIFEEMLRNNKFDILYSTRHYGHFLFYCALNKQVTGLLNHYGKKEMLTDAANFIKLYKIIHPDWRTAVSVEDSDYKVVKDFIRSKAVNRKDVPDLAKLVSTGIN</sequence>
<keyword evidence="1" id="KW-1185">Reference proteome</keyword>
<dbReference type="WBParaSite" id="SPAL_0001061800.1">
    <property type="protein sequence ID" value="SPAL_0001061800.1"/>
    <property type="gene ID" value="SPAL_0001061800"/>
</dbReference>
<dbReference type="GO" id="GO:0005763">
    <property type="term" value="C:mitochondrial small ribosomal subunit"/>
    <property type="evidence" value="ECO:0007669"/>
    <property type="project" value="TreeGrafter"/>
</dbReference>
<dbReference type="Proteomes" id="UP000046392">
    <property type="component" value="Unplaced"/>
</dbReference>